<protein>
    <submittedName>
        <fullName evidence="1">Uncharacterized protein</fullName>
    </submittedName>
</protein>
<proteinExistence type="predicted"/>
<evidence type="ECO:0000313" key="1">
    <source>
        <dbReference type="EMBL" id="KAJ1671559.1"/>
    </source>
</evidence>
<evidence type="ECO:0000313" key="2">
    <source>
        <dbReference type="Proteomes" id="UP001145114"/>
    </source>
</evidence>
<dbReference type="Proteomes" id="UP001145114">
    <property type="component" value="Unassembled WGS sequence"/>
</dbReference>
<feature type="non-terminal residue" evidence="1">
    <location>
        <position position="189"/>
    </location>
</feature>
<feature type="non-terminal residue" evidence="1">
    <location>
        <position position="1"/>
    </location>
</feature>
<name>A0ACC1H8M7_9FUNG</name>
<accession>A0ACC1H8M7</accession>
<dbReference type="EMBL" id="JAMZIH010008694">
    <property type="protein sequence ID" value="KAJ1671559.1"/>
    <property type="molecule type" value="Genomic_DNA"/>
</dbReference>
<gene>
    <name evidence="1" type="ORF">EV182_007566</name>
</gene>
<sequence>DTGKSIHDVLPGKVLLNYNRAGIGLMEIVTEPHITQVPSSGKEAGAFLKRIRDLLRKIGVSNAQMEEGSLRCDVNVSVFSPSAMADPLSGTRCELKNMNSIKAVIAATDYEIQRQISILEQGCEFKQETRGYDAKRNKTFAIRSKEDAPDYRYMPEPDVPEIVISEGLVDEIRQDLPELPDELRGRLRR</sequence>
<organism evidence="1 2">
    <name type="scientific">Spiromyces aspiralis</name>
    <dbReference type="NCBI Taxonomy" id="68401"/>
    <lineage>
        <taxon>Eukaryota</taxon>
        <taxon>Fungi</taxon>
        <taxon>Fungi incertae sedis</taxon>
        <taxon>Zoopagomycota</taxon>
        <taxon>Kickxellomycotina</taxon>
        <taxon>Kickxellomycetes</taxon>
        <taxon>Kickxellales</taxon>
        <taxon>Kickxellaceae</taxon>
        <taxon>Spiromyces</taxon>
    </lineage>
</organism>
<comment type="caution">
    <text evidence="1">The sequence shown here is derived from an EMBL/GenBank/DDBJ whole genome shotgun (WGS) entry which is preliminary data.</text>
</comment>
<keyword evidence="2" id="KW-1185">Reference proteome</keyword>
<reference evidence="1" key="1">
    <citation type="submission" date="2022-06" db="EMBL/GenBank/DDBJ databases">
        <title>Phylogenomic reconstructions and comparative analyses of Kickxellomycotina fungi.</title>
        <authorList>
            <person name="Reynolds N.K."/>
            <person name="Stajich J.E."/>
            <person name="Barry K."/>
            <person name="Grigoriev I.V."/>
            <person name="Crous P."/>
            <person name="Smith M.E."/>
        </authorList>
    </citation>
    <scope>NUCLEOTIDE SEQUENCE</scope>
    <source>
        <strain evidence="1">RSA 2271</strain>
    </source>
</reference>